<evidence type="ECO:0000256" key="1">
    <source>
        <dbReference type="SAM" id="MobiDB-lite"/>
    </source>
</evidence>
<dbReference type="RefSeq" id="WP_114437814.1">
    <property type="nucleotide sequence ID" value="NZ_QPIZ01000026.1"/>
</dbReference>
<evidence type="ECO:0000313" key="3">
    <source>
        <dbReference type="Proteomes" id="UP000252733"/>
    </source>
</evidence>
<dbReference type="Pfam" id="PF09954">
    <property type="entry name" value="DUF2188"/>
    <property type="match status" value="1"/>
</dbReference>
<accession>A0A368ULR0</accession>
<name>A0A368ULR0_9BACT</name>
<reference evidence="2 3" key="1">
    <citation type="submission" date="2018-07" db="EMBL/GenBank/DDBJ databases">
        <title>Freshwater and sediment microbial communities from various areas in North America, analyzing microbe dynamics in response to fracking.</title>
        <authorList>
            <person name="Lamendella R."/>
        </authorList>
    </citation>
    <scope>NUCLEOTIDE SEQUENCE [LARGE SCALE GENOMIC DNA]</scope>
    <source>
        <strain evidence="2 3">160A</strain>
    </source>
</reference>
<protein>
    <submittedName>
        <fullName evidence="2">Uncharacterized protein DUF2188</fullName>
    </submittedName>
</protein>
<feature type="region of interest" description="Disordered" evidence="1">
    <location>
        <begin position="1"/>
        <end position="28"/>
    </location>
</feature>
<gene>
    <name evidence="2" type="ORF">DFO77_12616</name>
</gene>
<dbReference type="InterPro" id="IPR018691">
    <property type="entry name" value="DUF2188"/>
</dbReference>
<feature type="region of interest" description="Disordered" evidence="1">
    <location>
        <begin position="55"/>
        <end position="79"/>
    </location>
</feature>
<comment type="caution">
    <text evidence="2">The sequence shown here is derived from an EMBL/GenBank/DDBJ whole genome shotgun (WGS) entry which is preliminary data.</text>
</comment>
<dbReference type="AlphaFoldDB" id="A0A368ULR0"/>
<sequence>MASKKTNHVVPSKGSGWAVKKSGASKASKKFETKEKAVKYAKEISKKEQTELYIHKKDGMIQNKNSYGNDPIPPRDKKP</sequence>
<evidence type="ECO:0000313" key="2">
    <source>
        <dbReference type="EMBL" id="RCW29659.1"/>
    </source>
</evidence>
<dbReference type="EMBL" id="QPIZ01000026">
    <property type="protein sequence ID" value="RCW29659.1"/>
    <property type="molecule type" value="Genomic_DNA"/>
</dbReference>
<proteinExistence type="predicted"/>
<organism evidence="2 3">
    <name type="scientific">Marinilabilia salmonicolor</name>
    <dbReference type="NCBI Taxonomy" id="989"/>
    <lineage>
        <taxon>Bacteria</taxon>
        <taxon>Pseudomonadati</taxon>
        <taxon>Bacteroidota</taxon>
        <taxon>Bacteroidia</taxon>
        <taxon>Marinilabiliales</taxon>
        <taxon>Marinilabiliaceae</taxon>
        <taxon>Marinilabilia</taxon>
    </lineage>
</organism>
<dbReference type="Proteomes" id="UP000252733">
    <property type="component" value="Unassembled WGS sequence"/>
</dbReference>
<keyword evidence="3" id="KW-1185">Reference proteome</keyword>
<feature type="compositionally biased region" description="Low complexity" evidence="1">
    <location>
        <begin position="12"/>
        <end position="26"/>
    </location>
</feature>